<dbReference type="EMBL" id="JACCFH010000001">
    <property type="protein sequence ID" value="NYG32639.1"/>
    <property type="molecule type" value="Genomic_DNA"/>
</dbReference>
<organism evidence="1 2">
    <name type="scientific">Sphaerotilus montanus</name>
    <dbReference type="NCBI Taxonomy" id="522889"/>
    <lineage>
        <taxon>Bacteria</taxon>
        <taxon>Pseudomonadati</taxon>
        <taxon>Pseudomonadota</taxon>
        <taxon>Betaproteobacteria</taxon>
        <taxon>Burkholderiales</taxon>
        <taxon>Sphaerotilaceae</taxon>
        <taxon>Sphaerotilus</taxon>
    </lineage>
</organism>
<evidence type="ECO:0000313" key="2">
    <source>
        <dbReference type="Proteomes" id="UP000518288"/>
    </source>
</evidence>
<accession>A0A7Y9UBK6</accession>
<comment type="caution">
    <text evidence="1">The sequence shown here is derived from an EMBL/GenBank/DDBJ whole genome shotgun (WGS) entry which is preliminary data.</text>
</comment>
<dbReference type="AlphaFoldDB" id="A0A7Y9UBK6"/>
<proteinExistence type="predicted"/>
<reference evidence="1 2" key="1">
    <citation type="submission" date="2020-07" db="EMBL/GenBank/DDBJ databases">
        <title>Genomic Encyclopedia of Archaeal and Bacterial Type Strains, Phase II (KMG-II): from individual species to whole genera.</title>
        <authorList>
            <person name="Goeker M."/>
        </authorList>
    </citation>
    <scope>NUCLEOTIDE SEQUENCE [LARGE SCALE GENOMIC DNA]</scope>
    <source>
        <strain evidence="1 2">DSM 21226</strain>
    </source>
</reference>
<dbReference type="Proteomes" id="UP000518288">
    <property type="component" value="Unassembled WGS sequence"/>
</dbReference>
<evidence type="ECO:0000313" key="1">
    <source>
        <dbReference type="EMBL" id="NYG32639.1"/>
    </source>
</evidence>
<protein>
    <submittedName>
        <fullName evidence="1">Uncharacterized protein</fullName>
    </submittedName>
</protein>
<gene>
    <name evidence="1" type="ORF">BDD16_001625</name>
</gene>
<dbReference type="RefSeq" id="WP_179633508.1">
    <property type="nucleotide sequence ID" value="NZ_JACCFH010000001.1"/>
</dbReference>
<sequence length="45" mass="5693">MHRHHHPLFAFARLLPRWLRRLTLRERTFCVIALDRWIPRPPRPR</sequence>
<keyword evidence="2" id="KW-1185">Reference proteome</keyword>
<name>A0A7Y9UBK6_9BURK</name>